<keyword evidence="9" id="KW-0862">Zinc</keyword>
<dbReference type="GO" id="GO:0008270">
    <property type="term" value="F:zinc ion binding"/>
    <property type="evidence" value="ECO:0007669"/>
    <property type="project" value="UniProtKB-KW"/>
</dbReference>
<dbReference type="EC" id="2.3.2.27" evidence="3"/>
<evidence type="ECO:0000256" key="3">
    <source>
        <dbReference type="ARBA" id="ARBA00012483"/>
    </source>
</evidence>
<evidence type="ECO:0000256" key="8">
    <source>
        <dbReference type="ARBA" id="ARBA00022786"/>
    </source>
</evidence>
<dbReference type="GO" id="GO:0016567">
    <property type="term" value="P:protein ubiquitination"/>
    <property type="evidence" value="ECO:0007669"/>
    <property type="project" value="TreeGrafter"/>
</dbReference>
<keyword evidence="10 13" id="KW-1133">Transmembrane helix</keyword>
<name>A0A061S412_9CHLO</name>
<evidence type="ECO:0000256" key="5">
    <source>
        <dbReference type="ARBA" id="ARBA00022692"/>
    </source>
</evidence>
<dbReference type="InterPro" id="IPR001841">
    <property type="entry name" value="Znf_RING"/>
</dbReference>
<feature type="transmembrane region" description="Helical" evidence="13">
    <location>
        <begin position="56"/>
        <end position="75"/>
    </location>
</feature>
<dbReference type="Gene3D" id="3.30.40.10">
    <property type="entry name" value="Zinc/RING finger domain, C3HC4 (zinc finger)"/>
    <property type="match status" value="1"/>
</dbReference>
<dbReference type="CDD" id="cd16454">
    <property type="entry name" value="RING-H2_PA-TM-RING"/>
    <property type="match status" value="1"/>
</dbReference>
<keyword evidence="5 13" id="KW-0812">Transmembrane</keyword>
<feature type="domain" description="RING-type" evidence="14">
    <location>
        <begin position="240"/>
        <end position="284"/>
    </location>
</feature>
<proteinExistence type="predicted"/>
<dbReference type="InterPro" id="IPR011016">
    <property type="entry name" value="Znf_RING-CH"/>
</dbReference>
<dbReference type="GO" id="GO:0006511">
    <property type="term" value="P:ubiquitin-dependent protein catabolic process"/>
    <property type="evidence" value="ECO:0007669"/>
    <property type="project" value="TreeGrafter"/>
</dbReference>
<evidence type="ECO:0000256" key="10">
    <source>
        <dbReference type="ARBA" id="ARBA00022989"/>
    </source>
</evidence>
<feature type="transmembrane region" description="Helical" evidence="13">
    <location>
        <begin position="81"/>
        <end position="100"/>
    </location>
</feature>
<evidence type="ECO:0000256" key="13">
    <source>
        <dbReference type="SAM" id="Phobius"/>
    </source>
</evidence>
<evidence type="ECO:0000256" key="9">
    <source>
        <dbReference type="ARBA" id="ARBA00022833"/>
    </source>
</evidence>
<evidence type="ECO:0000256" key="7">
    <source>
        <dbReference type="ARBA" id="ARBA00022771"/>
    </source>
</evidence>
<evidence type="ECO:0000256" key="11">
    <source>
        <dbReference type="ARBA" id="ARBA00023136"/>
    </source>
</evidence>
<dbReference type="AlphaFoldDB" id="A0A061S412"/>
<keyword evidence="8" id="KW-0833">Ubl conjugation pathway</keyword>
<keyword evidence="11 13" id="KW-0472">Membrane</keyword>
<evidence type="ECO:0000256" key="4">
    <source>
        <dbReference type="ARBA" id="ARBA00022679"/>
    </source>
</evidence>
<evidence type="ECO:0000256" key="12">
    <source>
        <dbReference type="PROSITE-ProRule" id="PRU00175"/>
    </source>
</evidence>
<evidence type="ECO:0000256" key="1">
    <source>
        <dbReference type="ARBA" id="ARBA00000900"/>
    </source>
</evidence>
<accession>A0A061S412</accession>
<evidence type="ECO:0000256" key="2">
    <source>
        <dbReference type="ARBA" id="ARBA00004141"/>
    </source>
</evidence>
<protein>
    <recommendedName>
        <fullName evidence="3">RING-type E3 ubiquitin transferase</fullName>
        <ecNumber evidence="3">2.3.2.27</ecNumber>
    </recommendedName>
</protein>
<dbReference type="PANTHER" id="PTHR45977">
    <property type="entry name" value="TARGET OF ERK KINASE MPK-1"/>
    <property type="match status" value="1"/>
</dbReference>
<comment type="catalytic activity">
    <reaction evidence="1">
        <text>S-ubiquitinyl-[E2 ubiquitin-conjugating enzyme]-L-cysteine + [acceptor protein]-L-lysine = [E2 ubiquitin-conjugating enzyme]-L-cysteine + N(6)-ubiquitinyl-[acceptor protein]-L-lysine.</text>
        <dbReference type="EC" id="2.3.2.27"/>
    </reaction>
</comment>
<keyword evidence="7 12" id="KW-0863">Zinc-finger</keyword>
<gene>
    <name evidence="15" type="primary">SDIR1</name>
    <name evidence="15" type="ORF">TSPGSL018_13811</name>
</gene>
<organism evidence="15">
    <name type="scientific">Tetraselmis sp. GSL018</name>
    <dbReference type="NCBI Taxonomy" id="582737"/>
    <lineage>
        <taxon>Eukaryota</taxon>
        <taxon>Viridiplantae</taxon>
        <taxon>Chlorophyta</taxon>
        <taxon>core chlorophytes</taxon>
        <taxon>Chlorodendrophyceae</taxon>
        <taxon>Chlorodendrales</taxon>
        <taxon>Chlorodendraceae</taxon>
        <taxon>Tetraselmis</taxon>
    </lineage>
</organism>
<dbReference type="GO" id="GO:0061630">
    <property type="term" value="F:ubiquitin protein ligase activity"/>
    <property type="evidence" value="ECO:0007669"/>
    <property type="project" value="UniProtKB-EC"/>
</dbReference>
<dbReference type="PROSITE" id="PS50089">
    <property type="entry name" value="ZF_RING_2"/>
    <property type="match status" value="1"/>
</dbReference>
<dbReference type="EMBL" id="GBEZ01006405">
    <property type="protein sequence ID" value="JAC78993.1"/>
    <property type="molecule type" value="Transcribed_RNA"/>
</dbReference>
<dbReference type="InterPro" id="IPR013083">
    <property type="entry name" value="Znf_RING/FYVE/PHD"/>
</dbReference>
<keyword evidence="6" id="KW-0479">Metal-binding</keyword>
<dbReference type="Pfam" id="PF13639">
    <property type="entry name" value="zf-RING_2"/>
    <property type="match status" value="1"/>
</dbReference>
<evidence type="ECO:0000259" key="14">
    <source>
        <dbReference type="PROSITE" id="PS50089"/>
    </source>
</evidence>
<evidence type="ECO:0000313" key="15">
    <source>
        <dbReference type="EMBL" id="JAC78993.1"/>
    </source>
</evidence>
<evidence type="ECO:0000256" key="6">
    <source>
        <dbReference type="ARBA" id="ARBA00022723"/>
    </source>
</evidence>
<dbReference type="GO" id="GO:0016020">
    <property type="term" value="C:membrane"/>
    <property type="evidence" value="ECO:0007669"/>
    <property type="project" value="UniProtKB-SubCell"/>
</dbReference>
<dbReference type="PANTHER" id="PTHR45977:SF4">
    <property type="entry name" value="RING-TYPE DOMAIN-CONTAINING PROTEIN"/>
    <property type="match status" value="1"/>
</dbReference>
<keyword evidence="4" id="KW-0808">Transferase</keyword>
<sequence length="289" mass="31091">MARFHPQGVGQVETHPLTGNDVEQGLSQSAFLDMSLHQNLEPTLNWSYLQSQQSAVLFNAYRIIMGIMLFCLFMGTLPAVALVWVAITCILFMTFMRVFFWQHVNNLVADWDLSMLQGPEAARGQRVAAGGGGGLLMALGSGGGGGGAPRLDLLNLRLSLVDRDFNADDYEVLLGLDQGAALSNPRSAVTDAHLAALPVHLYPGHGGGGGGRGRRRVDRAGLLLSLSGAAQDARSDALQCSVCLDEAAEGEKIMTLPCHHQFHADCIRPWLKQQGLQATCPICKLRVFA</sequence>
<dbReference type="SUPFAM" id="SSF57850">
    <property type="entry name" value="RING/U-box"/>
    <property type="match status" value="1"/>
</dbReference>
<dbReference type="SMART" id="SM00184">
    <property type="entry name" value="RING"/>
    <property type="match status" value="1"/>
</dbReference>
<comment type="subcellular location">
    <subcellularLocation>
        <location evidence="2">Membrane</location>
        <topology evidence="2">Multi-pass membrane protein</topology>
    </subcellularLocation>
</comment>
<reference evidence="15" key="1">
    <citation type="submission" date="2014-05" db="EMBL/GenBank/DDBJ databases">
        <title>The transcriptome of the halophilic microalga Tetraselmis sp. GSL018 isolated from the Great Salt Lake, Utah.</title>
        <authorList>
            <person name="Jinkerson R.E."/>
            <person name="D'Adamo S."/>
            <person name="Posewitz M.C."/>
        </authorList>
    </citation>
    <scope>NUCLEOTIDE SEQUENCE</scope>
    <source>
        <strain evidence="15">GSL018</strain>
    </source>
</reference>
<dbReference type="SMART" id="SM00744">
    <property type="entry name" value="RINGv"/>
    <property type="match status" value="1"/>
</dbReference>